<accession>A0ABS2NMS2</accession>
<dbReference type="Gene3D" id="3.30.420.40">
    <property type="match status" value="2"/>
</dbReference>
<evidence type="ECO:0000256" key="3">
    <source>
        <dbReference type="ARBA" id="ARBA00022679"/>
    </source>
</evidence>
<dbReference type="RefSeq" id="WP_204400507.1">
    <property type="nucleotide sequence ID" value="NZ_JAFBEE010000003.1"/>
</dbReference>
<comment type="similarity">
    <text evidence="1">Belongs to the ROK (NagC/XylR) family.</text>
</comment>
<keyword evidence="5" id="KW-0418">Kinase</keyword>
<evidence type="ECO:0000256" key="7">
    <source>
        <dbReference type="ARBA" id="ARBA00032386"/>
    </source>
</evidence>
<evidence type="ECO:0000256" key="2">
    <source>
        <dbReference type="ARBA" id="ARBA00014701"/>
    </source>
</evidence>
<dbReference type="PANTHER" id="PTHR18964:SF149">
    <property type="entry name" value="BIFUNCTIONAL UDP-N-ACETYLGLUCOSAMINE 2-EPIMERASE_N-ACETYLMANNOSAMINE KINASE"/>
    <property type="match status" value="1"/>
</dbReference>
<evidence type="ECO:0000256" key="5">
    <source>
        <dbReference type="ARBA" id="ARBA00022777"/>
    </source>
</evidence>
<evidence type="ECO:0000256" key="4">
    <source>
        <dbReference type="ARBA" id="ARBA00022741"/>
    </source>
</evidence>
<keyword evidence="6" id="KW-0067">ATP-binding</keyword>
<dbReference type="EMBL" id="JAFBEE010000003">
    <property type="protein sequence ID" value="MBM7614230.1"/>
    <property type="molecule type" value="Genomic_DNA"/>
</dbReference>
<dbReference type="PANTHER" id="PTHR18964">
    <property type="entry name" value="ROK (REPRESSOR, ORF, KINASE) FAMILY"/>
    <property type="match status" value="1"/>
</dbReference>
<dbReference type="NCBIfam" id="TIGR00744">
    <property type="entry name" value="ROK_glcA_fam"/>
    <property type="match status" value="1"/>
</dbReference>
<keyword evidence="9" id="KW-1185">Reference proteome</keyword>
<organism evidence="8 9">
    <name type="scientific">Alkaliphilus hydrothermalis</name>
    <dbReference type="NCBI Taxonomy" id="1482730"/>
    <lineage>
        <taxon>Bacteria</taxon>
        <taxon>Bacillati</taxon>
        <taxon>Bacillota</taxon>
        <taxon>Clostridia</taxon>
        <taxon>Peptostreptococcales</taxon>
        <taxon>Natronincolaceae</taxon>
        <taxon>Alkaliphilus</taxon>
    </lineage>
</organism>
<proteinExistence type="inferred from homology"/>
<keyword evidence="3 8" id="KW-0808">Transferase</keyword>
<reference evidence="8 9" key="1">
    <citation type="submission" date="2021-01" db="EMBL/GenBank/DDBJ databases">
        <title>Genomic Encyclopedia of Type Strains, Phase IV (KMG-IV): sequencing the most valuable type-strain genomes for metagenomic binning, comparative biology and taxonomic classification.</title>
        <authorList>
            <person name="Goeker M."/>
        </authorList>
    </citation>
    <scope>NUCLEOTIDE SEQUENCE [LARGE SCALE GENOMIC DNA]</scope>
    <source>
        <strain evidence="8 9">DSM 25890</strain>
    </source>
</reference>
<evidence type="ECO:0000256" key="1">
    <source>
        <dbReference type="ARBA" id="ARBA00006479"/>
    </source>
</evidence>
<evidence type="ECO:0000256" key="6">
    <source>
        <dbReference type="ARBA" id="ARBA00022840"/>
    </source>
</evidence>
<dbReference type="SUPFAM" id="SSF53067">
    <property type="entry name" value="Actin-like ATPase domain"/>
    <property type="match status" value="1"/>
</dbReference>
<evidence type="ECO:0000313" key="8">
    <source>
        <dbReference type="EMBL" id="MBM7614230.1"/>
    </source>
</evidence>
<comment type="caution">
    <text evidence="8">The sequence shown here is derived from an EMBL/GenBank/DDBJ whole genome shotgun (WGS) entry which is preliminary data.</text>
</comment>
<dbReference type="InterPro" id="IPR000600">
    <property type="entry name" value="ROK"/>
</dbReference>
<protein>
    <recommendedName>
        <fullName evidence="2">Glucokinase</fullName>
    </recommendedName>
    <alternativeName>
        <fullName evidence="7">Glucose kinase</fullName>
    </alternativeName>
</protein>
<name>A0ABS2NMS2_9FIRM</name>
<evidence type="ECO:0000313" key="9">
    <source>
        <dbReference type="Proteomes" id="UP001314796"/>
    </source>
</evidence>
<gene>
    <name evidence="8" type="ORF">JOC73_000741</name>
</gene>
<dbReference type="InterPro" id="IPR043129">
    <property type="entry name" value="ATPase_NBD"/>
</dbReference>
<keyword evidence="4" id="KW-0547">Nucleotide-binding</keyword>
<dbReference type="InterPro" id="IPR004654">
    <property type="entry name" value="ROK_glcA"/>
</dbReference>
<dbReference type="Pfam" id="PF00480">
    <property type="entry name" value="ROK"/>
    <property type="match status" value="1"/>
</dbReference>
<dbReference type="GO" id="GO:0004340">
    <property type="term" value="F:glucokinase activity"/>
    <property type="evidence" value="ECO:0007669"/>
    <property type="project" value="UniProtKB-EC"/>
</dbReference>
<dbReference type="Proteomes" id="UP001314796">
    <property type="component" value="Unassembled WGS sequence"/>
</dbReference>
<sequence length="322" mass="34302">MYLIGIDLGGTEIKGGLFKEDGEVLAKQRIKTPVSEGFEGVCQAIYRLVQLLVNAGGIEEKNIKAVGVGIPGVCDGEGMVYSAVNLYWTNVPFGKRLRAITGLEIFVENDATMGAIGESAVGSMKGVKNSVLITLGTGVGGGIIIDHLPYSGSHGLGSELGHMIVGENYYDCNCGSNGCLETFASATALVNYTKKLLQEGQHESILCTKCQEDLDKLEAKDVFDAAKEGDQLAQKAVQRLVKYLAIGVANINNILDPDVIALGGGLSKAGDYLLNLLNNEVEKYIFFKSEKMKCRLAIAELMNDAGIIGAAMLAEKRIQISS</sequence>